<protein>
    <submittedName>
        <fullName evidence="1">Uncharacterized protein</fullName>
    </submittedName>
</protein>
<dbReference type="EMBL" id="GGEC01056700">
    <property type="protein sequence ID" value="MBX37184.1"/>
    <property type="molecule type" value="Transcribed_RNA"/>
</dbReference>
<dbReference type="AlphaFoldDB" id="A0A2P2N3Y1"/>
<accession>A0A2P2N3Y1</accession>
<organism evidence="1">
    <name type="scientific">Rhizophora mucronata</name>
    <name type="common">Asiatic mangrove</name>
    <dbReference type="NCBI Taxonomy" id="61149"/>
    <lineage>
        <taxon>Eukaryota</taxon>
        <taxon>Viridiplantae</taxon>
        <taxon>Streptophyta</taxon>
        <taxon>Embryophyta</taxon>
        <taxon>Tracheophyta</taxon>
        <taxon>Spermatophyta</taxon>
        <taxon>Magnoliopsida</taxon>
        <taxon>eudicotyledons</taxon>
        <taxon>Gunneridae</taxon>
        <taxon>Pentapetalae</taxon>
        <taxon>rosids</taxon>
        <taxon>fabids</taxon>
        <taxon>Malpighiales</taxon>
        <taxon>Rhizophoraceae</taxon>
        <taxon>Rhizophora</taxon>
    </lineage>
</organism>
<name>A0A2P2N3Y1_RHIMU</name>
<reference evidence="1" key="1">
    <citation type="submission" date="2018-02" db="EMBL/GenBank/DDBJ databases">
        <title>Rhizophora mucronata_Transcriptome.</title>
        <authorList>
            <person name="Meera S.P."/>
            <person name="Sreeshan A."/>
            <person name="Augustine A."/>
        </authorList>
    </citation>
    <scope>NUCLEOTIDE SEQUENCE</scope>
    <source>
        <tissue evidence="1">Leaf</tissue>
    </source>
</reference>
<proteinExistence type="predicted"/>
<sequence length="25" mass="3035">MKNQLHTHWICLFVSFHLALLQVRV</sequence>
<evidence type="ECO:0000313" key="1">
    <source>
        <dbReference type="EMBL" id="MBX37184.1"/>
    </source>
</evidence>